<comment type="similarity">
    <text evidence="1">Belongs to the ABC transporter superfamily.</text>
</comment>
<name>E3J5L6_PSEI1</name>
<dbReference type="CDD" id="cd03268">
    <property type="entry name" value="ABC_BcrA_bacitracin_resist"/>
    <property type="match status" value="1"/>
</dbReference>
<feature type="compositionally biased region" description="Low complexity" evidence="5">
    <location>
        <begin position="378"/>
        <end position="395"/>
    </location>
</feature>
<dbReference type="OrthoDB" id="9804819at2"/>
<dbReference type="SMART" id="SM00382">
    <property type="entry name" value="AAA"/>
    <property type="match status" value="1"/>
</dbReference>
<evidence type="ECO:0000256" key="4">
    <source>
        <dbReference type="ARBA" id="ARBA00022840"/>
    </source>
</evidence>
<dbReference type="Pfam" id="PF00005">
    <property type="entry name" value="ABC_tran"/>
    <property type="match status" value="1"/>
</dbReference>
<feature type="compositionally biased region" description="Basic residues" evidence="5">
    <location>
        <begin position="459"/>
        <end position="468"/>
    </location>
</feature>
<dbReference type="SUPFAM" id="SSF52540">
    <property type="entry name" value="P-loop containing nucleoside triphosphate hydrolases"/>
    <property type="match status" value="1"/>
</dbReference>
<keyword evidence="4" id="KW-0067">ATP-binding</keyword>
<dbReference type="Proteomes" id="UP000002484">
    <property type="component" value="Chromosome"/>
</dbReference>
<protein>
    <submittedName>
        <fullName evidence="7">ABC transporter related protein</fullName>
    </submittedName>
</protein>
<sequence length="468" mass="50623">MTPGDRRDLGRRGRGNRVAEVREPSRSIFPNLENLRLPHPIHGHLHLPHLHLPHRDPHRDPASGAGRRPDAAIWTRGLTKCHDHRVSVDHLDLDVPVGSLSGFVGPNGAGKSTTLRMLLGLVTPTEGVGYVLGEPVSHPERYLSHVGAMIEGPTFHPGLSGRQNLRQLALLRGVDRHRIYEVLRMVRLTGRAGDPFATYSLGMKQRLGIAAALLPDPELLILDEPTNGLDPAGIREIRALLRELADGGMTVFVSSHLLSEIEQICDHVVMIRGGKLLYQGRTGDLLAVGDPHILLAPECGADARRLLHVLAGFGVRAEIRLDGPPKVAAGSCDQRTLVVAHAPERMAADLNRAAMNAGIALRGLRTHRPSLEETFLRATGAADGDTEAAEQATEAAPRRGRAGRSSTGPRPNLLAPPYPSEEGEPASAGRPRRRWARPHASEPYPHDGDPARPGANHRAGTRRPRGGH</sequence>
<evidence type="ECO:0000259" key="6">
    <source>
        <dbReference type="PROSITE" id="PS50893"/>
    </source>
</evidence>
<dbReference type="PANTHER" id="PTHR43335:SF4">
    <property type="entry name" value="ABC TRANSPORTER, ATP-BINDING PROTEIN"/>
    <property type="match status" value="1"/>
</dbReference>
<evidence type="ECO:0000313" key="8">
    <source>
        <dbReference type="Proteomes" id="UP000002484"/>
    </source>
</evidence>
<dbReference type="InterPro" id="IPR027417">
    <property type="entry name" value="P-loop_NTPase"/>
</dbReference>
<dbReference type="RefSeq" id="WP_013426221.1">
    <property type="nucleotide sequence ID" value="NC_014666.1"/>
</dbReference>
<evidence type="ECO:0000256" key="5">
    <source>
        <dbReference type="SAM" id="MobiDB-lite"/>
    </source>
</evidence>
<keyword evidence="3" id="KW-0547">Nucleotide-binding</keyword>
<dbReference type="HOGENOM" id="CLU_000604_1_2_11"/>
<dbReference type="GO" id="GO:0005524">
    <property type="term" value="F:ATP binding"/>
    <property type="evidence" value="ECO:0007669"/>
    <property type="project" value="UniProtKB-KW"/>
</dbReference>
<reference evidence="7 8" key="1">
    <citation type="submission" date="2010-10" db="EMBL/GenBank/DDBJ databases">
        <title>Complete sequence of Frankia sp. EuI1c.</title>
        <authorList>
            <consortium name="US DOE Joint Genome Institute"/>
            <person name="Lucas S."/>
            <person name="Copeland A."/>
            <person name="Lapidus A."/>
            <person name="Cheng J.-F."/>
            <person name="Bruce D."/>
            <person name="Goodwin L."/>
            <person name="Pitluck S."/>
            <person name="Chertkov O."/>
            <person name="Detter J.C."/>
            <person name="Han C."/>
            <person name="Tapia R."/>
            <person name="Land M."/>
            <person name="Hauser L."/>
            <person name="Jeffries C."/>
            <person name="Kyrpides N."/>
            <person name="Ivanova N."/>
            <person name="Mikhailova N."/>
            <person name="Beauchemin N."/>
            <person name="Sen A."/>
            <person name="Sur S.A."/>
            <person name="Gtari M."/>
            <person name="Wall L."/>
            <person name="Tisa L."/>
            <person name="Woyke T."/>
        </authorList>
    </citation>
    <scope>NUCLEOTIDE SEQUENCE [LARGE SCALE GENOMIC DNA]</scope>
    <source>
        <strain evidence="8">DSM 45817 / CECT 9037 / EuI1c</strain>
    </source>
</reference>
<keyword evidence="8" id="KW-1185">Reference proteome</keyword>
<feature type="region of interest" description="Disordered" evidence="5">
    <location>
        <begin position="48"/>
        <end position="69"/>
    </location>
</feature>
<evidence type="ECO:0000256" key="2">
    <source>
        <dbReference type="ARBA" id="ARBA00022448"/>
    </source>
</evidence>
<keyword evidence="2" id="KW-0813">Transport</keyword>
<gene>
    <name evidence="7" type="ordered locus">FraEuI1c_5114</name>
</gene>
<dbReference type="Gene3D" id="3.40.50.300">
    <property type="entry name" value="P-loop containing nucleotide triphosphate hydrolases"/>
    <property type="match status" value="1"/>
</dbReference>
<dbReference type="EMBL" id="CP002299">
    <property type="protein sequence ID" value="ADP83103.1"/>
    <property type="molecule type" value="Genomic_DNA"/>
</dbReference>
<feature type="region of interest" description="Disordered" evidence="5">
    <location>
        <begin position="378"/>
        <end position="468"/>
    </location>
</feature>
<dbReference type="eggNOG" id="COG1131">
    <property type="taxonomic scope" value="Bacteria"/>
</dbReference>
<dbReference type="PROSITE" id="PS00211">
    <property type="entry name" value="ABC_TRANSPORTER_1"/>
    <property type="match status" value="1"/>
</dbReference>
<dbReference type="STRING" id="298654.FraEuI1c_5114"/>
<dbReference type="InterPro" id="IPR003439">
    <property type="entry name" value="ABC_transporter-like_ATP-bd"/>
</dbReference>
<dbReference type="GO" id="GO:0016887">
    <property type="term" value="F:ATP hydrolysis activity"/>
    <property type="evidence" value="ECO:0007669"/>
    <property type="project" value="InterPro"/>
</dbReference>
<evidence type="ECO:0000256" key="3">
    <source>
        <dbReference type="ARBA" id="ARBA00022741"/>
    </source>
</evidence>
<dbReference type="PROSITE" id="PS50893">
    <property type="entry name" value="ABC_TRANSPORTER_2"/>
    <property type="match status" value="1"/>
</dbReference>
<dbReference type="InterPro" id="IPR017871">
    <property type="entry name" value="ABC_transporter-like_CS"/>
</dbReference>
<evidence type="ECO:0000256" key="1">
    <source>
        <dbReference type="ARBA" id="ARBA00005417"/>
    </source>
</evidence>
<accession>E3J5L6</accession>
<dbReference type="PANTHER" id="PTHR43335">
    <property type="entry name" value="ABC TRANSPORTER, ATP-BINDING PROTEIN"/>
    <property type="match status" value="1"/>
</dbReference>
<dbReference type="InParanoid" id="E3J5L6"/>
<dbReference type="AlphaFoldDB" id="E3J5L6"/>
<dbReference type="KEGG" id="fri:FraEuI1c_5114"/>
<evidence type="ECO:0000313" key="7">
    <source>
        <dbReference type="EMBL" id="ADP83103.1"/>
    </source>
</evidence>
<feature type="domain" description="ABC transporter" evidence="6">
    <location>
        <begin position="73"/>
        <end position="298"/>
    </location>
</feature>
<proteinExistence type="inferred from homology"/>
<organism evidence="7 8">
    <name type="scientific">Pseudofrankia inefficax (strain DSM 45817 / CECT 9037 / DDB 130130 / EuI1c)</name>
    <name type="common">Frankia inefficax</name>
    <dbReference type="NCBI Taxonomy" id="298654"/>
    <lineage>
        <taxon>Bacteria</taxon>
        <taxon>Bacillati</taxon>
        <taxon>Actinomycetota</taxon>
        <taxon>Actinomycetes</taxon>
        <taxon>Frankiales</taxon>
        <taxon>Frankiaceae</taxon>
        <taxon>Pseudofrankia</taxon>
    </lineage>
</organism>
<dbReference type="InterPro" id="IPR003593">
    <property type="entry name" value="AAA+_ATPase"/>
</dbReference>